<dbReference type="EC" id="2.7.13.3" evidence="3"/>
<sequence>MRLIAAAKAVAKRHWPALSLRTILFGTLLFVAALPGVGAISLRVYENTLVQQTEAELIAQGAMLASAARIAWGAAPRSGQPPQPEPPAIDLRVDPVLPPAPFARPAGPPDPQALRIGEALAPMIDDAAAITLSSTRLLDRHGVVVGDALDRGRSYAALPEVRRALAGQPATVLRKRSTDPYSAFEVLSRAAGLRVHHVRPIVVDGRVVGAVMLSRSPRGLFLGIYQDRGKIALGVALIFTTLVVLAGLLSRGIARPIRALAAASEEVARGGTRIPEAPATAAIEIRELYDNFGAMAERIDHRTRYLRDFATAMSHEFKTPLTGIRGAIELLRDHGSEMAPDERRRFLNNASADADRLARLVQRLLDFARADLSSFDEAARADIVAVARRLTERDGSPVVHLVLPDDPVDARVDGETLATVLGTLIENSRQAGATTVTITVARRLSDATIRVADDGAGLAEADRARIFEAFFTGRREQGGTGLGLPIARSLLSVTGGAIALVPSATGACFEITLQRA</sequence>
<dbReference type="CDD" id="cd06225">
    <property type="entry name" value="HAMP"/>
    <property type="match status" value="1"/>
</dbReference>
<protein>
    <recommendedName>
        <fullName evidence="3">histidine kinase</fullName>
        <ecNumber evidence="3">2.7.13.3</ecNumber>
    </recommendedName>
</protein>
<dbReference type="InterPro" id="IPR004358">
    <property type="entry name" value="Sig_transdc_His_kin-like_C"/>
</dbReference>
<dbReference type="CDD" id="cd00082">
    <property type="entry name" value="HisKA"/>
    <property type="match status" value="1"/>
</dbReference>
<dbReference type="Pfam" id="PF00512">
    <property type="entry name" value="HisKA"/>
    <property type="match status" value="1"/>
</dbReference>
<keyword evidence="14" id="KW-1185">Reference proteome</keyword>
<evidence type="ECO:0000256" key="2">
    <source>
        <dbReference type="ARBA" id="ARBA00004651"/>
    </source>
</evidence>
<evidence type="ECO:0000256" key="9">
    <source>
        <dbReference type="ARBA" id="ARBA00022840"/>
    </source>
</evidence>
<evidence type="ECO:0000256" key="5">
    <source>
        <dbReference type="ARBA" id="ARBA00022553"/>
    </source>
</evidence>
<dbReference type="InterPro" id="IPR003661">
    <property type="entry name" value="HisK_dim/P_dom"/>
</dbReference>
<evidence type="ECO:0000256" key="7">
    <source>
        <dbReference type="ARBA" id="ARBA00022741"/>
    </source>
</evidence>
<dbReference type="SUPFAM" id="SSF55874">
    <property type="entry name" value="ATPase domain of HSP90 chaperone/DNA topoisomerase II/histidine kinase"/>
    <property type="match status" value="1"/>
</dbReference>
<dbReference type="InterPro" id="IPR036097">
    <property type="entry name" value="HisK_dim/P_sf"/>
</dbReference>
<accession>A0ABW4N7M7</accession>
<dbReference type="Gene3D" id="6.10.340.10">
    <property type="match status" value="1"/>
</dbReference>
<dbReference type="PANTHER" id="PTHR44936">
    <property type="entry name" value="SENSOR PROTEIN CREC"/>
    <property type="match status" value="1"/>
</dbReference>
<keyword evidence="5" id="KW-0597">Phosphoprotein</keyword>
<dbReference type="PANTHER" id="PTHR44936:SF10">
    <property type="entry name" value="SENSOR PROTEIN RSTB"/>
    <property type="match status" value="1"/>
</dbReference>
<comment type="caution">
    <text evidence="13">The sequence shown here is derived from an EMBL/GenBank/DDBJ whole genome shotgun (WGS) entry which is preliminary data.</text>
</comment>
<keyword evidence="10" id="KW-0472">Membrane</keyword>
<dbReference type="InterPro" id="IPR036890">
    <property type="entry name" value="HATPase_C_sf"/>
</dbReference>
<feature type="domain" description="HAMP" evidence="12">
    <location>
        <begin position="251"/>
        <end position="304"/>
    </location>
</feature>
<keyword evidence="4" id="KW-1003">Cell membrane</keyword>
<evidence type="ECO:0000259" key="11">
    <source>
        <dbReference type="PROSITE" id="PS50109"/>
    </source>
</evidence>
<dbReference type="InterPro" id="IPR005467">
    <property type="entry name" value="His_kinase_dom"/>
</dbReference>
<evidence type="ECO:0000256" key="1">
    <source>
        <dbReference type="ARBA" id="ARBA00000085"/>
    </source>
</evidence>
<dbReference type="SMART" id="SM00388">
    <property type="entry name" value="HisKA"/>
    <property type="match status" value="1"/>
</dbReference>
<dbReference type="SMART" id="SM00387">
    <property type="entry name" value="HATPase_c"/>
    <property type="match status" value="1"/>
</dbReference>
<evidence type="ECO:0000313" key="14">
    <source>
        <dbReference type="Proteomes" id="UP001597283"/>
    </source>
</evidence>
<evidence type="ECO:0000259" key="12">
    <source>
        <dbReference type="PROSITE" id="PS50885"/>
    </source>
</evidence>
<proteinExistence type="predicted"/>
<dbReference type="GO" id="GO:0016301">
    <property type="term" value="F:kinase activity"/>
    <property type="evidence" value="ECO:0007669"/>
    <property type="project" value="UniProtKB-KW"/>
</dbReference>
<dbReference type="Gene3D" id="1.10.287.130">
    <property type="match status" value="1"/>
</dbReference>
<comment type="catalytic activity">
    <reaction evidence="1">
        <text>ATP + protein L-histidine = ADP + protein N-phospho-L-histidine.</text>
        <dbReference type="EC" id="2.7.13.3"/>
    </reaction>
</comment>
<dbReference type="SMART" id="SM00304">
    <property type="entry name" value="HAMP"/>
    <property type="match status" value="1"/>
</dbReference>
<evidence type="ECO:0000313" key="13">
    <source>
        <dbReference type="EMBL" id="MFD1786135.1"/>
    </source>
</evidence>
<dbReference type="RefSeq" id="WP_380937827.1">
    <property type="nucleotide sequence ID" value="NZ_JBHUFC010000001.1"/>
</dbReference>
<dbReference type="Gene3D" id="3.30.565.10">
    <property type="entry name" value="Histidine kinase-like ATPase, C-terminal domain"/>
    <property type="match status" value="1"/>
</dbReference>
<dbReference type="InterPro" id="IPR050980">
    <property type="entry name" value="2C_sensor_his_kinase"/>
</dbReference>
<dbReference type="PROSITE" id="PS50885">
    <property type="entry name" value="HAMP"/>
    <property type="match status" value="1"/>
</dbReference>
<keyword evidence="7" id="KW-0547">Nucleotide-binding</keyword>
<evidence type="ECO:0000256" key="3">
    <source>
        <dbReference type="ARBA" id="ARBA00012438"/>
    </source>
</evidence>
<dbReference type="SUPFAM" id="SSF47384">
    <property type="entry name" value="Homodimeric domain of signal transducing histidine kinase"/>
    <property type="match status" value="1"/>
</dbReference>
<dbReference type="Proteomes" id="UP001597283">
    <property type="component" value="Unassembled WGS sequence"/>
</dbReference>
<dbReference type="CDD" id="cd00075">
    <property type="entry name" value="HATPase"/>
    <property type="match status" value="1"/>
</dbReference>
<dbReference type="PROSITE" id="PS50109">
    <property type="entry name" value="HIS_KIN"/>
    <property type="match status" value="1"/>
</dbReference>
<feature type="transmembrane region" description="Helical" evidence="10">
    <location>
        <begin position="231"/>
        <end position="249"/>
    </location>
</feature>
<keyword evidence="6" id="KW-0808">Transferase</keyword>
<dbReference type="InterPro" id="IPR003594">
    <property type="entry name" value="HATPase_dom"/>
</dbReference>
<keyword evidence="10" id="KW-1133">Transmembrane helix</keyword>
<dbReference type="PRINTS" id="PR00344">
    <property type="entry name" value="BCTRLSENSOR"/>
</dbReference>
<dbReference type="EMBL" id="JBHUFC010000001">
    <property type="protein sequence ID" value="MFD1786135.1"/>
    <property type="molecule type" value="Genomic_DNA"/>
</dbReference>
<evidence type="ECO:0000256" key="8">
    <source>
        <dbReference type="ARBA" id="ARBA00022777"/>
    </source>
</evidence>
<evidence type="ECO:0000256" key="4">
    <source>
        <dbReference type="ARBA" id="ARBA00022475"/>
    </source>
</evidence>
<comment type="subcellular location">
    <subcellularLocation>
        <location evidence="2">Cell membrane</location>
        <topology evidence="2">Multi-pass membrane protein</topology>
    </subcellularLocation>
</comment>
<feature type="domain" description="Histidine kinase" evidence="11">
    <location>
        <begin position="312"/>
        <end position="516"/>
    </location>
</feature>
<gene>
    <name evidence="13" type="ORF">ACFSC3_00980</name>
</gene>
<keyword evidence="9" id="KW-0067">ATP-binding</keyword>
<reference evidence="14" key="1">
    <citation type="journal article" date="2019" name="Int. J. Syst. Evol. Microbiol.">
        <title>The Global Catalogue of Microorganisms (GCM) 10K type strain sequencing project: providing services to taxonomists for standard genome sequencing and annotation.</title>
        <authorList>
            <consortium name="The Broad Institute Genomics Platform"/>
            <consortium name="The Broad Institute Genome Sequencing Center for Infectious Disease"/>
            <person name="Wu L."/>
            <person name="Ma J."/>
        </authorList>
    </citation>
    <scope>NUCLEOTIDE SEQUENCE [LARGE SCALE GENOMIC DNA]</scope>
    <source>
        <strain evidence="14">Q85</strain>
    </source>
</reference>
<evidence type="ECO:0000256" key="10">
    <source>
        <dbReference type="SAM" id="Phobius"/>
    </source>
</evidence>
<dbReference type="Pfam" id="PF02518">
    <property type="entry name" value="HATPase_c"/>
    <property type="match status" value="1"/>
</dbReference>
<dbReference type="Pfam" id="PF00672">
    <property type="entry name" value="HAMP"/>
    <property type="match status" value="1"/>
</dbReference>
<name>A0ABW4N7M7_9SPHN</name>
<evidence type="ECO:0000256" key="6">
    <source>
        <dbReference type="ARBA" id="ARBA00022679"/>
    </source>
</evidence>
<dbReference type="InterPro" id="IPR003660">
    <property type="entry name" value="HAMP_dom"/>
</dbReference>
<keyword evidence="10" id="KW-0812">Transmembrane</keyword>
<organism evidence="13 14">
    <name type="scientific">Sphingomonas floccifaciens</name>
    <dbReference type="NCBI Taxonomy" id="1844115"/>
    <lineage>
        <taxon>Bacteria</taxon>
        <taxon>Pseudomonadati</taxon>
        <taxon>Pseudomonadota</taxon>
        <taxon>Alphaproteobacteria</taxon>
        <taxon>Sphingomonadales</taxon>
        <taxon>Sphingomonadaceae</taxon>
        <taxon>Sphingomonas</taxon>
    </lineage>
</organism>
<keyword evidence="8 13" id="KW-0418">Kinase</keyword>